<keyword evidence="1" id="KW-0812">Transmembrane</keyword>
<sequence length="144" mass="15630">MFSGGAGLTLLLFYLSWIPDPRLGRIGWLGQVGEWSDRHDQLRTGIPVLLLATLVGLWLTVTGKHLAWWLAAFFVLTDLVVVVELGQLFIPGRNCDPADMLWGGLGAASGLIAVGVGSWVHRWAGCPLSVVRRSWSGRRKGPGS</sequence>
<feature type="transmembrane region" description="Helical" evidence="1">
    <location>
        <begin position="44"/>
        <end position="61"/>
    </location>
</feature>
<evidence type="ECO:0000256" key="1">
    <source>
        <dbReference type="SAM" id="Phobius"/>
    </source>
</evidence>
<protein>
    <recommendedName>
        <fullName evidence="4">VanZ-like domain-containing protein</fullName>
    </recommendedName>
</protein>
<accession>A0ABP9UQ62</accession>
<gene>
    <name evidence="2" type="ORF">Hsar01_02922</name>
</gene>
<proteinExistence type="predicted"/>
<evidence type="ECO:0000313" key="3">
    <source>
        <dbReference type="Proteomes" id="UP001476282"/>
    </source>
</evidence>
<dbReference type="Proteomes" id="UP001476282">
    <property type="component" value="Unassembled WGS sequence"/>
</dbReference>
<keyword evidence="1" id="KW-1133">Transmembrane helix</keyword>
<comment type="caution">
    <text evidence="2">The sequence shown here is derived from an EMBL/GenBank/DDBJ whole genome shotgun (WGS) entry which is preliminary data.</text>
</comment>
<keyword evidence="1" id="KW-0472">Membrane</keyword>
<organism evidence="2 3">
    <name type="scientific">Haloferula sargassicola</name>
    <dbReference type="NCBI Taxonomy" id="490096"/>
    <lineage>
        <taxon>Bacteria</taxon>
        <taxon>Pseudomonadati</taxon>
        <taxon>Verrucomicrobiota</taxon>
        <taxon>Verrucomicrobiia</taxon>
        <taxon>Verrucomicrobiales</taxon>
        <taxon>Verrucomicrobiaceae</taxon>
        <taxon>Haloferula</taxon>
    </lineage>
</organism>
<dbReference type="EMBL" id="BAABRI010000016">
    <property type="protein sequence ID" value="GAA5483688.1"/>
    <property type="molecule type" value="Genomic_DNA"/>
</dbReference>
<evidence type="ECO:0008006" key="4">
    <source>
        <dbReference type="Google" id="ProtNLM"/>
    </source>
</evidence>
<feature type="transmembrane region" description="Helical" evidence="1">
    <location>
        <begin position="102"/>
        <end position="124"/>
    </location>
</feature>
<keyword evidence="3" id="KW-1185">Reference proteome</keyword>
<name>A0ABP9UQ62_9BACT</name>
<reference evidence="2 3" key="1">
    <citation type="submission" date="2024-02" db="EMBL/GenBank/DDBJ databases">
        <title>Haloferula sargassicola NBRC 104335.</title>
        <authorList>
            <person name="Ichikawa N."/>
            <person name="Katano-Makiyama Y."/>
            <person name="Hidaka K."/>
        </authorList>
    </citation>
    <scope>NUCLEOTIDE SEQUENCE [LARGE SCALE GENOMIC DNA]</scope>
    <source>
        <strain evidence="2 3">NBRC 104335</strain>
    </source>
</reference>
<feature type="transmembrane region" description="Helical" evidence="1">
    <location>
        <begin position="68"/>
        <end position="90"/>
    </location>
</feature>
<evidence type="ECO:0000313" key="2">
    <source>
        <dbReference type="EMBL" id="GAA5483688.1"/>
    </source>
</evidence>